<dbReference type="AlphaFoldDB" id="A0AA38HJQ4"/>
<dbReference type="PROSITE" id="PS00915">
    <property type="entry name" value="PI3_4_KINASE_1"/>
    <property type="match status" value="1"/>
</dbReference>
<dbReference type="InterPro" id="IPR018936">
    <property type="entry name" value="PI3/4_kinase_CS"/>
</dbReference>
<dbReference type="FunFam" id="3.30.1010.10:FF:000016">
    <property type="entry name" value="Phosphatidylinositol 3-kinase catalytic subunit type 3"/>
    <property type="match status" value="1"/>
</dbReference>
<dbReference type="GO" id="GO:0006897">
    <property type="term" value="P:endocytosis"/>
    <property type="evidence" value="ECO:0007669"/>
    <property type="project" value="TreeGrafter"/>
</dbReference>
<dbReference type="GO" id="GO:0000045">
    <property type="term" value="P:autophagosome assembly"/>
    <property type="evidence" value="ECO:0007669"/>
    <property type="project" value="TreeGrafter"/>
</dbReference>
<feature type="domain" description="PIK helical" evidence="4">
    <location>
        <begin position="1"/>
        <end position="163"/>
    </location>
</feature>
<evidence type="ECO:0000313" key="5">
    <source>
        <dbReference type="EMBL" id="KAJ3617233.1"/>
    </source>
</evidence>
<dbReference type="GO" id="GO:0000407">
    <property type="term" value="C:phagophore assembly site"/>
    <property type="evidence" value="ECO:0007669"/>
    <property type="project" value="TreeGrafter"/>
</dbReference>
<dbReference type="Pfam" id="PF00613">
    <property type="entry name" value="PI3Ka"/>
    <property type="match status" value="1"/>
</dbReference>
<dbReference type="GO" id="GO:0005768">
    <property type="term" value="C:endosome"/>
    <property type="evidence" value="ECO:0007669"/>
    <property type="project" value="TreeGrafter"/>
</dbReference>
<evidence type="ECO:0000259" key="3">
    <source>
        <dbReference type="PROSITE" id="PS50290"/>
    </source>
</evidence>
<dbReference type="PANTHER" id="PTHR10048">
    <property type="entry name" value="PHOSPHATIDYLINOSITOL KINASE"/>
    <property type="match status" value="1"/>
</dbReference>
<dbReference type="InterPro" id="IPR042236">
    <property type="entry name" value="PI3K_accessory_sf"/>
</dbReference>
<feature type="domain" description="PI3K/PI4K catalytic" evidence="3">
    <location>
        <begin position="274"/>
        <end position="365"/>
    </location>
</feature>
<dbReference type="InterPro" id="IPR016024">
    <property type="entry name" value="ARM-type_fold"/>
</dbReference>
<organism evidence="5 6">
    <name type="scientific">Zophobas morio</name>
    <dbReference type="NCBI Taxonomy" id="2755281"/>
    <lineage>
        <taxon>Eukaryota</taxon>
        <taxon>Metazoa</taxon>
        <taxon>Ecdysozoa</taxon>
        <taxon>Arthropoda</taxon>
        <taxon>Hexapoda</taxon>
        <taxon>Insecta</taxon>
        <taxon>Pterygota</taxon>
        <taxon>Neoptera</taxon>
        <taxon>Endopterygota</taxon>
        <taxon>Coleoptera</taxon>
        <taxon>Polyphaga</taxon>
        <taxon>Cucujiformia</taxon>
        <taxon>Tenebrionidae</taxon>
        <taxon>Zophobas</taxon>
    </lineage>
</organism>
<dbReference type="EMBL" id="JALNTZ010002480">
    <property type="protein sequence ID" value="KAJ3617233.1"/>
    <property type="molecule type" value="Genomic_DNA"/>
</dbReference>
<dbReference type="GO" id="GO:0034272">
    <property type="term" value="C:phosphatidylinositol 3-kinase complex, class III, type II"/>
    <property type="evidence" value="ECO:0007669"/>
    <property type="project" value="TreeGrafter"/>
</dbReference>
<comment type="caution">
    <text evidence="5">The sequence shown here is derived from an EMBL/GenBank/DDBJ whole genome shotgun (WGS) entry which is preliminary data.</text>
</comment>
<dbReference type="Gene3D" id="1.25.40.70">
    <property type="entry name" value="Phosphatidylinositol 3-kinase, accessory domain (PIK)"/>
    <property type="match status" value="1"/>
</dbReference>
<evidence type="ECO:0000256" key="1">
    <source>
        <dbReference type="ARBA" id="ARBA00022679"/>
    </source>
</evidence>
<evidence type="ECO:0000259" key="4">
    <source>
        <dbReference type="PROSITE" id="PS51545"/>
    </source>
</evidence>
<dbReference type="PROSITE" id="PS51545">
    <property type="entry name" value="PIK_HELICAL"/>
    <property type="match status" value="1"/>
</dbReference>
<dbReference type="InterPro" id="IPR011009">
    <property type="entry name" value="Kinase-like_dom_sf"/>
</dbReference>
<keyword evidence="1" id="KW-0808">Transferase</keyword>
<gene>
    <name evidence="5" type="ORF">Zmor_008849</name>
</gene>
<dbReference type="GO" id="GO:0034271">
    <property type="term" value="C:phosphatidylinositol 3-kinase complex, class III, type I"/>
    <property type="evidence" value="ECO:0007669"/>
    <property type="project" value="TreeGrafter"/>
</dbReference>
<accession>A0AA38HJQ4</accession>
<dbReference type="SMART" id="SM00145">
    <property type="entry name" value="PI3Ka"/>
    <property type="match status" value="1"/>
</dbReference>
<reference evidence="5" key="1">
    <citation type="journal article" date="2023" name="G3 (Bethesda)">
        <title>Whole genome assemblies of Zophobas morio and Tenebrio molitor.</title>
        <authorList>
            <person name="Kaur S."/>
            <person name="Stinson S.A."/>
            <person name="diCenzo G.C."/>
        </authorList>
    </citation>
    <scope>NUCLEOTIDE SEQUENCE</scope>
    <source>
        <strain evidence="5">QUZm001</strain>
    </source>
</reference>
<dbReference type="SUPFAM" id="SSF56112">
    <property type="entry name" value="Protein kinase-like (PK-like)"/>
    <property type="match status" value="1"/>
</dbReference>
<dbReference type="InterPro" id="IPR015433">
    <property type="entry name" value="PI3/4_kinase"/>
</dbReference>
<sequence>MRSPPTKALTSKEKDLLWRYRYFLAGEEKALTFFLKCVDWENQGEVLQAVKLLGKWAPIQVDDALELLSSTFTHPQVRSHAVASLESASDSNLLLFLLQLVQALKYDFPGDEGGSSNLCCFLIKRSLRSHVFAVSFYWCSSLCIISSCIKGPSFAVFRCVHAQCRDKLTGKEGGEFAIRIYKNAPGTQSLLKDLCRQRKLISALKRLSLKLRDMRTSRPSKVFFLLFTSTVSCYLLRTRKVEKLRKSLLRSSGLLNFKGCSLPLSPELTVTGIESETADILKSVMQPLCLTFLTIHGCKYRIIFKSGDDLRQDQLTIQLFKLMDELLRKEQLDLKLTPYRVLATDVDTGMLLNPNKLILLNACFL</sequence>
<dbReference type="PANTHER" id="PTHR10048:SF7">
    <property type="entry name" value="PHOSPHATIDYLINOSITOL 3-KINASE CATALYTIC SUBUNIT TYPE 3"/>
    <property type="match status" value="1"/>
</dbReference>
<keyword evidence="2" id="KW-0418">Kinase</keyword>
<proteinExistence type="predicted"/>
<dbReference type="InterPro" id="IPR000403">
    <property type="entry name" value="PI3/4_kinase_cat_dom"/>
</dbReference>
<dbReference type="Proteomes" id="UP001168821">
    <property type="component" value="Unassembled WGS sequence"/>
</dbReference>
<dbReference type="GO" id="GO:0005777">
    <property type="term" value="C:peroxisome"/>
    <property type="evidence" value="ECO:0007669"/>
    <property type="project" value="TreeGrafter"/>
</dbReference>
<name>A0AA38HJQ4_9CUCU</name>
<dbReference type="GO" id="GO:0048015">
    <property type="term" value="P:phosphatidylinositol-mediated signaling"/>
    <property type="evidence" value="ECO:0007669"/>
    <property type="project" value="TreeGrafter"/>
</dbReference>
<dbReference type="GO" id="GO:0016303">
    <property type="term" value="F:1-phosphatidylinositol-3-kinase activity"/>
    <property type="evidence" value="ECO:0007669"/>
    <property type="project" value="TreeGrafter"/>
</dbReference>
<evidence type="ECO:0000256" key="2">
    <source>
        <dbReference type="ARBA" id="ARBA00022777"/>
    </source>
</evidence>
<dbReference type="PROSITE" id="PS50290">
    <property type="entry name" value="PI3_4_KINASE_3"/>
    <property type="match status" value="1"/>
</dbReference>
<protein>
    <submittedName>
        <fullName evidence="5">Uncharacterized protein</fullName>
    </submittedName>
</protein>
<dbReference type="Pfam" id="PF00454">
    <property type="entry name" value="PI3_PI4_kinase"/>
    <property type="match status" value="1"/>
</dbReference>
<keyword evidence="6" id="KW-1185">Reference proteome</keyword>
<dbReference type="SUPFAM" id="SSF48371">
    <property type="entry name" value="ARM repeat"/>
    <property type="match status" value="1"/>
</dbReference>
<dbReference type="InterPro" id="IPR001263">
    <property type="entry name" value="PI3K_accessory_dom"/>
</dbReference>
<evidence type="ECO:0000313" key="6">
    <source>
        <dbReference type="Proteomes" id="UP001168821"/>
    </source>
</evidence>
<dbReference type="Gene3D" id="3.30.1010.10">
    <property type="entry name" value="Phosphatidylinositol 3-kinase Catalytic Subunit, Chain A, domain 4"/>
    <property type="match status" value="1"/>
</dbReference>